<comment type="caution">
    <text evidence="10">The sequence shown here is derived from an EMBL/GenBank/DDBJ whole genome shotgun (WGS) entry which is preliminary data.</text>
</comment>
<evidence type="ECO:0000256" key="3">
    <source>
        <dbReference type="ARBA" id="ARBA00022741"/>
    </source>
</evidence>
<proteinExistence type="predicted"/>
<dbReference type="InterPro" id="IPR008909">
    <property type="entry name" value="DALR_anticod-bd"/>
</dbReference>
<comment type="catalytic activity">
    <reaction evidence="7">
        <text>tRNA(Arg) + L-arginine + ATP = L-arginyl-tRNA(Arg) + AMP + diphosphate</text>
        <dbReference type="Rhea" id="RHEA:20301"/>
        <dbReference type="Rhea" id="RHEA-COMP:9658"/>
        <dbReference type="Rhea" id="RHEA-COMP:9673"/>
        <dbReference type="ChEBI" id="CHEBI:30616"/>
        <dbReference type="ChEBI" id="CHEBI:32682"/>
        <dbReference type="ChEBI" id="CHEBI:33019"/>
        <dbReference type="ChEBI" id="CHEBI:78442"/>
        <dbReference type="ChEBI" id="CHEBI:78513"/>
        <dbReference type="ChEBI" id="CHEBI:456215"/>
        <dbReference type="EC" id="6.1.1.19"/>
    </reaction>
</comment>
<keyword evidence="5" id="KW-0030">Aminoacyl-tRNA synthetase</keyword>
<reference evidence="11" key="1">
    <citation type="journal article" date="2019" name="Int. J. Syst. Evol. Microbiol.">
        <title>The Global Catalogue of Microorganisms (GCM) 10K type strain sequencing project: providing services to taxonomists for standard genome sequencing and annotation.</title>
        <authorList>
            <consortium name="The Broad Institute Genomics Platform"/>
            <consortium name="The Broad Institute Genome Sequencing Center for Infectious Disease"/>
            <person name="Wu L."/>
            <person name="Ma J."/>
        </authorList>
    </citation>
    <scope>NUCLEOTIDE SEQUENCE [LARGE SCALE GENOMIC DNA]</scope>
    <source>
        <strain evidence="11">NBRC 101365</strain>
    </source>
</reference>
<dbReference type="InterPro" id="IPR005148">
    <property type="entry name" value="Arg-tRNA-synth_N"/>
</dbReference>
<dbReference type="InterPro" id="IPR001278">
    <property type="entry name" value="Arg-tRNA-ligase"/>
</dbReference>
<dbReference type="EMBL" id="BSPC01000018">
    <property type="protein sequence ID" value="GLS19108.1"/>
    <property type="molecule type" value="Genomic_DNA"/>
</dbReference>
<dbReference type="EC" id="6.1.1.19" evidence="1"/>
<feature type="domain" description="Arginyl tRNA synthetase N-terminal" evidence="9">
    <location>
        <begin position="5"/>
        <end position="92"/>
    </location>
</feature>
<protein>
    <recommendedName>
        <fullName evidence="1">arginine--tRNA ligase</fullName>
        <ecNumber evidence="1">6.1.1.19</ecNumber>
    </recommendedName>
    <alternativeName>
        <fullName evidence="6">Arginyl-tRNA synthetase</fullName>
    </alternativeName>
</protein>
<keyword evidence="3" id="KW-0547">Nucleotide-binding</keyword>
<dbReference type="RefSeq" id="WP_284311985.1">
    <property type="nucleotide sequence ID" value="NZ_BSPC01000018.1"/>
</dbReference>
<dbReference type="Pfam" id="PF03485">
    <property type="entry name" value="Arg_tRNA_synt_N"/>
    <property type="match status" value="1"/>
</dbReference>
<accession>A0ABQ6CFR6</accession>
<dbReference type="PANTHER" id="PTHR11956">
    <property type="entry name" value="ARGINYL-TRNA SYNTHETASE"/>
    <property type="match status" value="1"/>
</dbReference>
<sequence>MDFLSKLEGHLREAALALLAEGAISALPKTIQVEPSREDGRGDFTSAIALGSNNETGLERRLFAEALAAKLRGTLDFAEIDVAGPGFLNLAVAPRAWGAMLATLLAEGKNYGRGQWGEGREVDIGFLPVDETVPLQSGDARGAVMGDALANMLDFTGFRASRSYRLNGEGDFTVRLGQLVRLVQSGKPSKANLSLADLTAEIGEDATRLGILMEQSSVPVTLDAALLTDLSQVNPLFHVQYAHARCCAIRQKGELALPGLAEPTSWDPNAFADEGARLILRLLALYPRKIDHVVRRGEPHWLARYLHDLASVMHAQYYRSLTAPHLRFIRVDDRLLTGARLALVRGVEAVLKSGLALLGVCAPDEIR</sequence>
<keyword evidence="4" id="KW-0067">ATP-binding</keyword>
<dbReference type="SUPFAM" id="SSF47323">
    <property type="entry name" value="Anticodon-binding domain of a subclass of class I aminoacyl-tRNA synthetases"/>
    <property type="match status" value="1"/>
</dbReference>
<feature type="domain" description="DALR anticodon binding" evidence="8">
    <location>
        <begin position="239"/>
        <end position="366"/>
    </location>
</feature>
<name>A0ABQ6CFR6_9HYPH</name>
<gene>
    <name evidence="10" type="ORF">GCM10007874_21250</name>
</gene>
<evidence type="ECO:0000259" key="9">
    <source>
        <dbReference type="SMART" id="SM01016"/>
    </source>
</evidence>
<evidence type="ECO:0000256" key="1">
    <source>
        <dbReference type="ARBA" id="ARBA00012837"/>
    </source>
</evidence>
<dbReference type="SMART" id="SM00836">
    <property type="entry name" value="DALR_1"/>
    <property type="match status" value="1"/>
</dbReference>
<evidence type="ECO:0000313" key="11">
    <source>
        <dbReference type="Proteomes" id="UP001156882"/>
    </source>
</evidence>
<dbReference type="SUPFAM" id="SSF55190">
    <property type="entry name" value="Arginyl-tRNA synthetase (ArgRS), N-terminal 'additional' domain"/>
    <property type="match status" value="1"/>
</dbReference>
<dbReference type="PANTHER" id="PTHR11956:SF5">
    <property type="entry name" value="ARGININE--TRNA LIGASE, CYTOPLASMIC"/>
    <property type="match status" value="1"/>
</dbReference>
<evidence type="ECO:0000256" key="7">
    <source>
        <dbReference type="ARBA" id="ARBA00049339"/>
    </source>
</evidence>
<evidence type="ECO:0000256" key="4">
    <source>
        <dbReference type="ARBA" id="ARBA00022840"/>
    </source>
</evidence>
<dbReference type="Pfam" id="PF05746">
    <property type="entry name" value="DALR_1"/>
    <property type="match status" value="1"/>
</dbReference>
<keyword evidence="11" id="KW-1185">Reference proteome</keyword>
<dbReference type="InterPro" id="IPR036695">
    <property type="entry name" value="Arg-tRNA-synth_N_sf"/>
</dbReference>
<dbReference type="Gene3D" id="3.30.1360.70">
    <property type="entry name" value="Arginyl tRNA synthetase N-terminal domain"/>
    <property type="match status" value="1"/>
</dbReference>
<evidence type="ECO:0000259" key="8">
    <source>
        <dbReference type="SMART" id="SM00836"/>
    </source>
</evidence>
<dbReference type="SMART" id="SM01016">
    <property type="entry name" value="Arg_tRNA_synt_N"/>
    <property type="match status" value="1"/>
</dbReference>
<evidence type="ECO:0000256" key="2">
    <source>
        <dbReference type="ARBA" id="ARBA00022598"/>
    </source>
</evidence>
<keyword evidence="2" id="KW-0436">Ligase</keyword>
<dbReference type="Gene3D" id="1.10.730.10">
    <property type="entry name" value="Isoleucyl-tRNA Synthetase, Domain 1"/>
    <property type="match status" value="1"/>
</dbReference>
<evidence type="ECO:0000256" key="5">
    <source>
        <dbReference type="ARBA" id="ARBA00023146"/>
    </source>
</evidence>
<dbReference type="InterPro" id="IPR009080">
    <property type="entry name" value="tRNAsynth_Ia_anticodon-bd"/>
</dbReference>
<evidence type="ECO:0000313" key="10">
    <source>
        <dbReference type="EMBL" id="GLS19108.1"/>
    </source>
</evidence>
<dbReference type="Proteomes" id="UP001156882">
    <property type="component" value="Unassembled WGS sequence"/>
</dbReference>
<evidence type="ECO:0000256" key="6">
    <source>
        <dbReference type="ARBA" id="ARBA00033033"/>
    </source>
</evidence>
<organism evidence="10 11">
    <name type="scientific">Labrys miyagiensis</name>
    <dbReference type="NCBI Taxonomy" id="346912"/>
    <lineage>
        <taxon>Bacteria</taxon>
        <taxon>Pseudomonadati</taxon>
        <taxon>Pseudomonadota</taxon>
        <taxon>Alphaproteobacteria</taxon>
        <taxon>Hyphomicrobiales</taxon>
        <taxon>Xanthobacteraceae</taxon>
        <taxon>Labrys</taxon>
    </lineage>
</organism>